<dbReference type="RefSeq" id="XP_014566481.1">
    <property type="nucleotide sequence ID" value="XM_014710995.1"/>
</dbReference>
<evidence type="ECO:0000313" key="4">
    <source>
        <dbReference type="Proteomes" id="UP000009131"/>
    </source>
</evidence>
<evidence type="ECO:0000256" key="1">
    <source>
        <dbReference type="SAM" id="MobiDB-lite"/>
    </source>
</evidence>
<reference evidence="3 4" key="1">
    <citation type="journal article" date="2011" name="J. Gen. Appl. Microbiol.">
        <title>Draft genome sequencing of the enigmatic basidiomycete Mixia osmundae.</title>
        <authorList>
            <person name="Nishida H."/>
            <person name="Nagatsuka Y."/>
            <person name="Sugiyama J."/>
        </authorList>
    </citation>
    <scope>NUCLEOTIDE SEQUENCE [LARGE SCALE GENOMIC DNA]</scope>
    <source>
        <strain evidence="4">CBS 9802 / IAM 14324 / JCM 22182 / KY 12970</strain>
    </source>
</reference>
<evidence type="ECO:0000256" key="2">
    <source>
        <dbReference type="SAM" id="Phobius"/>
    </source>
</evidence>
<dbReference type="EMBL" id="BABT02000084">
    <property type="protein sequence ID" value="GAA96406.1"/>
    <property type="molecule type" value="Genomic_DNA"/>
</dbReference>
<feature type="transmembrane region" description="Helical" evidence="2">
    <location>
        <begin position="193"/>
        <end position="213"/>
    </location>
</feature>
<gene>
    <name evidence="3" type="primary">Mo03073</name>
    <name evidence="3" type="ORF">E5Q_03073</name>
</gene>
<evidence type="ECO:0000313" key="3">
    <source>
        <dbReference type="EMBL" id="GAA96406.1"/>
    </source>
</evidence>
<protein>
    <submittedName>
        <fullName evidence="3">Uncharacterized protein</fullName>
    </submittedName>
</protein>
<dbReference type="HOGENOM" id="CLU_086074_0_0_1"/>
<dbReference type="Proteomes" id="UP000009131">
    <property type="component" value="Unassembled WGS sequence"/>
</dbReference>
<feature type="compositionally biased region" description="Low complexity" evidence="1">
    <location>
        <begin position="74"/>
        <end position="83"/>
    </location>
</feature>
<dbReference type="AlphaFoldDB" id="G7E0P6"/>
<dbReference type="InParanoid" id="G7E0P6"/>
<dbReference type="eggNOG" id="ENOG502S2KS">
    <property type="taxonomic scope" value="Eukaryota"/>
</dbReference>
<proteinExistence type="predicted"/>
<dbReference type="Gene3D" id="1.20.140.150">
    <property type="match status" value="1"/>
</dbReference>
<name>G7E0P6_MIXOS</name>
<feature type="region of interest" description="Disordered" evidence="1">
    <location>
        <begin position="69"/>
        <end position="88"/>
    </location>
</feature>
<keyword evidence="4" id="KW-1185">Reference proteome</keyword>
<sequence length="225" mass="24811">MKLTVYLVSFIVLISTVTLTIIGAAMPNWIKYTTPASSPFPYRTTYGLFAKCDSTPLTDGWRCRSFPNRSKDCSPSSSLSLASDDPERALQSEDQVRIRKRRSEGFGFCELWLTAGYVTSLSIVFGLGAILSIILVMFGGRKRRQEGWKVCSVMISLHAAFQILATAIIAQLYNGDDRFWYGTKLGSSFVLTTISWSLDIVLVVAILAGGYIASSEEDGYQAIPN</sequence>
<feature type="transmembrane region" description="Helical" evidence="2">
    <location>
        <begin position="111"/>
        <end position="138"/>
    </location>
</feature>
<keyword evidence="2" id="KW-1133">Transmembrane helix</keyword>
<reference evidence="3 4" key="2">
    <citation type="journal article" date="2012" name="Open Biol.">
        <title>Characteristics of nucleosomes and linker DNA regions on the genome of the basidiomycete Mixia osmundae revealed by mono- and dinucleosome mapping.</title>
        <authorList>
            <person name="Nishida H."/>
            <person name="Kondo S."/>
            <person name="Matsumoto T."/>
            <person name="Suzuki Y."/>
            <person name="Yoshikawa H."/>
            <person name="Taylor T.D."/>
            <person name="Sugiyama J."/>
        </authorList>
    </citation>
    <scope>NUCLEOTIDE SEQUENCE [LARGE SCALE GENOMIC DNA]</scope>
    <source>
        <strain evidence="4">CBS 9802 / IAM 14324 / JCM 22182 / KY 12970</strain>
    </source>
</reference>
<keyword evidence="2" id="KW-0472">Membrane</keyword>
<feature type="transmembrane region" description="Helical" evidence="2">
    <location>
        <begin position="7"/>
        <end position="30"/>
    </location>
</feature>
<accession>G7E0P6</accession>
<organism evidence="3 4">
    <name type="scientific">Mixia osmundae (strain CBS 9802 / IAM 14324 / JCM 22182 / KY 12970)</name>
    <dbReference type="NCBI Taxonomy" id="764103"/>
    <lineage>
        <taxon>Eukaryota</taxon>
        <taxon>Fungi</taxon>
        <taxon>Dikarya</taxon>
        <taxon>Basidiomycota</taxon>
        <taxon>Pucciniomycotina</taxon>
        <taxon>Mixiomycetes</taxon>
        <taxon>Mixiales</taxon>
        <taxon>Mixiaceae</taxon>
        <taxon>Mixia</taxon>
    </lineage>
</organism>
<dbReference type="OrthoDB" id="61370at2759"/>
<dbReference type="OMA" id="KGHRWAA"/>
<comment type="caution">
    <text evidence="3">The sequence shown here is derived from an EMBL/GenBank/DDBJ whole genome shotgun (WGS) entry which is preliminary data.</text>
</comment>
<keyword evidence="2" id="KW-0812">Transmembrane</keyword>
<feature type="transmembrane region" description="Helical" evidence="2">
    <location>
        <begin position="150"/>
        <end position="173"/>
    </location>
</feature>